<dbReference type="PROSITE" id="PS50172">
    <property type="entry name" value="BRCT"/>
    <property type="match status" value="1"/>
</dbReference>
<dbReference type="Gene3D" id="1.10.287.10">
    <property type="entry name" value="S15/NS1, RNA-binding"/>
    <property type="match status" value="1"/>
</dbReference>
<feature type="compositionally biased region" description="Basic and acidic residues" evidence="7">
    <location>
        <begin position="637"/>
        <end position="661"/>
    </location>
</feature>
<proteinExistence type="predicted"/>
<dbReference type="InterPro" id="IPR023214">
    <property type="entry name" value="HAD_sf"/>
</dbReference>
<name>A0A397TKW2_9GLOM</name>
<sequence length="860" mass="98318">MSQVPLLIKIPTEHLPATICSFLVKPGDKIAKFQSLLSYEYKKTVQKRPVSTTEESEYVDVLTPQIEELKSPTEGELEQFHVNPGETIDKKDNKVVVGVIEPCSHSIQLHGLCALCGTDITTKDHNGIEYAQRATISMAHNVVGLTVSLNEAERLEKETSSRLLEERKLSLIVDLDQTLIHATIDPTVEEWMWDENDANHPAKDIHKFTLPDSPVVYYIKLRPGLKEFLRNVSKIYEPHIYTMGTRNYASAVANVIDPDNTIFNERILSRDESGSMTQKNIRRLFPCDDSMVVVIDDRADVWTWSPNLIKVHPYDFFVGIGDINDTYLPKRSVPQTSIPKVIVSEDNNIQEEIPDGIYLKNVEEKEQVNDTSSSANEDKKFKEKEQSDKANSSEIAENNIKNDKEVLKDTNISEEKSTREPLKVNTENNTSTDALLKPTQNNKRSFEEISEDIDNVDKKSAKKQQLDRNENNENNDFNQMISFVEQKSRTVHSKPVLVDNDTELPNLLKALENIHKQYYEEYDCLQKNSSNSNGVPITPDVTVLIPRMKSQILKGVNILFTHVIPTNQRKESADIWILAREFGAECFVNWSSKVTHLVAGDRGTEKVKEARRKGNVFVVRKEWLDESIKKWERQPEKDYTLEPNSPRDSESSQISEVDKPPELIIETPSGTELTDDDDLLLSPEERIEHYESTDWRSALDEVEELLAESGDTSALDESETETESSSGRKRLKRYGDVLDVDDRNAKRLKQSPLRQSITFDDDDDNESEQVKLESESFYQDSQDSELVFEDGGVVAQDDDTDIDEVEQDYEDEEADYNYDDDDDDYDYDPGNQSDDEGGDDDFDDEEYVQYFEENLRQPNS</sequence>
<evidence type="ECO:0000256" key="7">
    <source>
        <dbReference type="SAM" id="MobiDB-lite"/>
    </source>
</evidence>
<evidence type="ECO:0000313" key="10">
    <source>
        <dbReference type="EMBL" id="RIA98552.1"/>
    </source>
</evidence>
<evidence type="ECO:0000256" key="5">
    <source>
        <dbReference type="ARBA" id="ARBA00048336"/>
    </source>
</evidence>
<dbReference type="InterPro" id="IPR004274">
    <property type="entry name" value="FCP1_dom"/>
</dbReference>
<feature type="region of interest" description="Disordered" evidence="7">
    <location>
        <begin position="360"/>
        <end position="474"/>
    </location>
</feature>
<feature type="domain" description="FCP1 homology" evidence="9">
    <location>
        <begin position="164"/>
        <end position="339"/>
    </location>
</feature>
<feature type="region of interest" description="Disordered" evidence="7">
    <location>
        <begin position="637"/>
        <end position="678"/>
    </location>
</feature>
<dbReference type="NCBIfam" id="TIGR02250">
    <property type="entry name" value="FCP1_euk"/>
    <property type="match status" value="1"/>
</dbReference>
<evidence type="ECO:0000256" key="1">
    <source>
        <dbReference type="ARBA" id="ARBA00004123"/>
    </source>
</evidence>
<dbReference type="InterPro" id="IPR036412">
    <property type="entry name" value="HAD-like_sf"/>
</dbReference>
<dbReference type="SMART" id="SM00292">
    <property type="entry name" value="BRCT"/>
    <property type="match status" value="1"/>
</dbReference>
<reference evidence="10 11" key="1">
    <citation type="submission" date="2018-06" db="EMBL/GenBank/DDBJ databases">
        <title>Comparative genomics reveals the genomic features of Rhizophagus irregularis, R. cerebriforme, R. diaphanum and Gigaspora rosea, and their symbiotic lifestyle signature.</title>
        <authorList>
            <person name="Morin E."/>
            <person name="San Clemente H."/>
            <person name="Chen E.C.H."/>
            <person name="De La Providencia I."/>
            <person name="Hainaut M."/>
            <person name="Kuo A."/>
            <person name="Kohler A."/>
            <person name="Murat C."/>
            <person name="Tang N."/>
            <person name="Roy S."/>
            <person name="Loubradou J."/>
            <person name="Henrissat B."/>
            <person name="Grigoriev I.V."/>
            <person name="Corradi N."/>
            <person name="Roux C."/>
            <person name="Martin F.M."/>
        </authorList>
    </citation>
    <scope>NUCLEOTIDE SEQUENCE [LARGE SCALE GENOMIC DNA]</scope>
    <source>
        <strain evidence="10 11">DAOM 227022</strain>
    </source>
</reference>
<dbReference type="SUPFAM" id="SSF56784">
    <property type="entry name" value="HAD-like"/>
    <property type="match status" value="1"/>
</dbReference>
<dbReference type="CDD" id="cd07521">
    <property type="entry name" value="HAD_FCP1-like"/>
    <property type="match status" value="1"/>
</dbReference>
<dbReference type="Gene3D" id="3.40.50.10190">
    <property type="entry name" value="BRCT domain"/>
    <property type="match status" value="1"/>
</dbReference>
<comment type="caution">
    <text evidence="10">The sequence shown here is derived from an EMBL/GenBank/DDBJ whole genome shotgun (WGS) entry which is preliminary data.</text>
</comment>
<dbReference type="PANTHER" id="PTHR23081">
    <property type="entry name" value="RNA POLYMERASE II CTD PHOSPHATASE"/>
    <property type="match status" value="1"/>
</dbReference>
<dbReference type="GO" id="GO:0005634">
    <property type="term" value="C:nucleus"/>
    <property type="evidence" value="ECO:0007669"/>
    <property type="project" value="UniProtKB-SubCell"/>
</dbReference>
<evidence type="ECO:0000256" key="3">
    <source>
        <dbReference type="ARBA" id="ARBA00023242"/>
    </source>
</evidence>
<dbReference type="Pfam" id="PF12738">
    <property type="entry name" value="PTCB-BRCT"/>
    <property type="match status" value="1"/>
</dbReference>
<dbReference type="InterPro" id="IPR011947">
    <property type="entry name" value="FCP1_euk"/>
</dbReference>
<evidence type="ECO:0000256" key="2">
    <source>
        <dbReference type="ARBA" id="ARBA00022801"/>
    </source>
</evidence>
<dbReference type="Pfam" id="PF03031">
    <property type="entry name" value="NIF"/>
    <property type="match status" value="1"/>
</dbReference>
<protein>
    <recommendedName>
        <fullName evidence="6">RNA polymerase II subunit A C-terminal domain phosphatase</fullName>
        <ecNumber evidence="6">3.1.3.16</ecNumber>
    </recommendedName>
</protein>
<evidence type="ECO:0000256" key="4">
    <source>
        <dbReference type="ARBA" id="ARBA00047761"/>
    </source>
</evidence>
<keyword evidence="2 6" id="KW-0378">Hydrolase</keyword>
<feature type="compositionally biased region" description="Basic and acidic residues" evidence="7">
    <location>
        <begin position="376"/>
        <end position="388"/>
    </location>
</feature>
<dbReference type="Gene3D" id="3.40.50.1000">
    <property type="entry name" value="HAD superfamily/HAD-like"/>
    <property type="match status" value="1"/>
</dbReference>
<dbReference type="InterPro" id="IPR001357">
    <property type="entry name" value="BRCT_dom"/>
</dbReference>
<dbReference type="STRING" id="658196.A0A397TKW2"/>
<feature type="compositionally biased region" description="Basic and acidic residues" evidence="7">
    <location>
        <begin position="455"/>
        <end position="471"/>
    </location>
</feature>
<dbReference type="GO" id="GO:0008420">
    <property type="term" value="F:RNA polymerase II CTD heptapeptide repeat phosphatase activity"/>
    <property type="evidence" value="ECO:0007669"/>
    <property type="project" value="UniProtKB-UniRule"/>
</dbReference>
<dbReference type="EC" id="3.1.3.16" evidence="6"/>
<gene>
    <name evidence="10" type="ORF">C1645_706269</name>
</gene>
<dbReference type="SUPFAM" id="SSF52113">
    <property type="entry name" value="BRCT domain"/>
    <property type="match status" value="1"/>
</dbReference>
<keyword evidence="11" id="KW-1185">Reference proteome</keyword>
<dbReference type="AlphaFoldDB" id="A0A397TKW2"/>
<feature type="compositionally biased region" description="Basic and acidic residues" evidence="7">
    <location>
        <begin position="400"/>
        <end position="422"/>
    </location>
</feature>
<feature type="compositionally biased region" description="Basic and acidic residues" evidence="7">
    <location>
        <begin position="733"/>
        <end position="745"/>
    </location>
</feature>
<feature type="region of interest" description="Disordered" evidence="7">
    <location>
        <begin position="707"/>
        <end position="843"/>
    </location>
</feature>
<dbReference type="Gene3D" id="2.40.50.100">
    <property type="match status" value="1"/>
</dbReference>
<dbReference type="Proteomes" id="UP000265703">
    <property type="component" value="Unassembled WGS sequence"/>
</dbReference>
<dbReference type="InterPro" id="IPR036420">
    <property type="entry name" value="BRCT_dom_sf"/>
</dbReference>
<comment type="subcellular location">
    <subcellularLocation>
        <location evidence="1 6">Nucleus</location>
    </subcellularLocation>
</comment>
<feature type="domain" description="BRCT" evidence="8">
    <location>
        <begin position="548"/>
        <end position="641"/>
    </location>
</feature>
<evidence type="ECO:0000256" key="6">
    <source>
        <dbReference type="RuleBase" id="RU366066"/>
    </source>
</evidence>
<evidence type="ECO:0000259" key="8">
    <source>
        <dbReference type="PROSITE" id="PS50172"/>
    </source>
</evidence>
<dbReference type="PROSITE" id="PS50969">
    <property type="entry name" value="FCP1"/>
    <property type="match status" value="1"/>
</dbReference>
<dbReference type="OrthoDB" id="10249888at2759"/>
<evidence type="ECO:0000259" key="9">
    <source>
        <dbReference type="PROSITE" id="PS50969"/>
    </source>
</evidence>
<keyword evidence="3 6" id="KW-0539">Nucleus</keyword>
<evidence type="ECO:0000313" key="11">
    <source>
        <dbReference type="Proteomes" id="UP000265703"/>
    </source>
</evidence>
<dbReference type="CDD" id="cd17729">
    <property type="entry name" value="BRCT_CTDP1"/>
    <property type="match status" value="1"/>
</dbReference>
<dbReference type="InterPro" id="IPR039189">
    <property type="entry name" value="Fcp1"/>
</dbReference>
<comment type="function">
    <text evidence="6">This promotes the activity of RNA polymerase II.</text>
</comment>
<feature type="compositionally biased region" description="Polar residues" evidence="7">
    <location>
        <begin position="425"/>
        <end position="443"/>
    </location>
</feature>
<comment type="catalytic activity">
    <reaction evidence="4 6">
        <text>O-phospho-L-seryl-[protein] + H2O = L-seryl-[protein] + phosphate</text>
        <dbReference type="Rhea" id="RHEA:20629"/>
        <dbReference type="Rhea" id="RHEA-COMP:9863"/>
        <dbReference type="Rhea" id="RHEA-COMP:11604"/>
        <dbReference type="ChEBI" id="CHEBI:15377"/>
        <dbReference type="ChEBI" id="CHEBI:29999"/>
        <dbReference type="ChEBI" id="CHEBI:43474"/>
        <dbReference type="ChEBI" id="CHEBI:83421"/>
        <dbReference type="EC" id="3.1.3.16"/>
    </reaction>
</comment>
<organism evidence="10 11">
    <name type="scientific">Glomus cerebriforme</name>
    <dbReference type="NCBI Taxonomy" id="658196"/>
    <lineage>
        <taxon>Eukaryota</taxon>
        <taxon>Fungi</taxon>
        <taxon>Fungi incertae sedis</taxon>
        <taxon>Mucoromycota</taxon>
        <taxon>Glomeromycotina</taxon>
        <taxon>Glomeromycetes</taxon>
        <taxon>Glomerales</taxon>
        <taxon>Glomeraceae</taxon>
        <taxon>Glomus</taxon>
    </lineage>
</organism>
<dbReference type="PANTHER" id="PTHR23081:SF36">
    <property type="entry name" value="RNA POLYMERASE II SUBUNIT A C-TERMINAL DOMAIN PHOSPHATASE"/>
    <property type="match status" value="1"/>
</dbReference>
<accession>A0A397TKW2</accession>
<feature type="compositionally biased region" description="Acidic residues" evidence="7">
    <location>
        <begin position="796"/>
        <end position="843"/>
    </location>
</feature>
<comment type="catalytic activity">
    <reaction evidence="5 6">
        <text>O-phospho-L-threonyl-[protein] + H2O = L-threonyl-[protein] + phosphate</text>
        <dbReference type="Rhea" id="RHEA:47004"/>
        <dbReference type="Rhea" id="RHEA-COMP:11060"/>
        <dbReference type="Rhea" id="RHEA-COMP:11605"/>
        <dbReference type="ChEBI" id="CHEBI:15377"/>
        <dbReference type="ChEBI" id="CHEBI:30013"/>
        <dbReference type="ChEBI" id="CHEBI:43474"/>
        <dbReference type="ChEBI" id="CHEBI:61977"/>
        <dbReference type="EC" id="3.1.3.16"/>
    </reaction>
</comment>
<dbReference type="EMBL" id="QKYT01000014">
    <property type="protein sequence ID" value="RIA98552.1"/>
    <property type="molecule type" value="Genomic_DNA"/>
</dbReference>
<dbReference type="SMART" id="SM00577">
    <property type="entry name" value="CPDc"/>
    <property type="match status" value="1"/>
</dbReference>